<dbReference type="EMBL" id="CM042051">
    <property type="protein sequence ID" value="KAI3729564.1"/>
    <property type="molecule type" value="Genomic_DNA"/>
</dbReference>
<protein>
    <submittedName>
        <fullName evidence="1">Uncharacterized protein</fullName>
    </submittedName>
</protein>
<accession>A0ACB9C5R9</accession>
<proteinExistence type="predicted"/>
<gene>
    <name evidence="1" type="ORF">L6452_18225</name>
</gene>
<dbReference type="Proteomes" id="UP001055879">
    <property type="component" value="Linkage Group LG05"/>
</dbReference>
<keyword evidence="2" id="KW-1185">Reference proteome</keyword>
<name>A0ACB9C5R9_ARCLA</name>
<comment type="caution">
    <text evidence="1">The sequence shown here is derived from an EMBL/GenBank/DDBJ whole genome shotgun (WGS) entry which is preliminary data.</text>
</comment>
<reference evidence="2" key="1">
    <citation type="journal article" date="2022" name="Mol. Ecol. Resour.">
        <title>The genomes of chicory, endive, great burdock and yacon provide insights into Asteraceae palaeo-polyploidization history and plant inulin production.</title>
        <authorList>
            <person name="Fan W."/>
            <person name="Wang S."/>
            <person name="Wang H."/>
            <person name="Wang A."/>
            <person name="Jiang F."/>
            <person name="Liu H."/>
            <person name="Zhao H."/>
            <person name="Xu D."/>
            <person name="Zhang Y."/>
        </authorList>
    </citation>
    <scope>NUCLEOTIDE SEQUENCE [LARGE SCALE GENOMIC DNA]</scope>
    <source>
        <strain evidence="2">cv. Niubang</strain>
    </source>
</reference>
<evidence type="ECO:0000313" key="1">
    <source>
        <dbReference type="EMBL" id="KAI3729564.1"/>
    </source>
</evidence>
<organism evidence="1 2">
    <name type="scientific">Arctium lappa</name>
    <name type="common">Greater burdock</name>
    <name type="synonym">Lappa major</name>
    <dbReference type="NCBI Taxonomy" id="4217"/>
    <lineage>
        <taxon>Eukaryota</taxon>
        <taxon>Viridiplantae</taxon>
        <taxon>Streptophyta</taxon>
        <taxon>Embryophyta</taxon>
        <taxon>Tracheophyta</taxon>
        <taxon>Spermatophyta</taxon>
        <taxon>Magnoliopsida</taxon>
        <taxon>eudicotyledons</taxon>
        <taxon>Gunneridae</taxon>
        <taxon>Pentapetalae</taxon>
        <taxon>asterids</taxon>
        <taxon>campanulids</taxon>
        <taxon>Asterales</taxon>
        <taxon>Asteraceae</taxon>
        <taxon>Carduoideae</taxon>
        <taxon>Cardueae</taxon>
        <taxon>Arctiinae</taxon>
        <taxon>Arctium</taxon>
    </lineage>
</organism>
<reference evidence="1 2" key="2">
    <citation type="journal article" date="2022" name="Mol. Ecol. Resour.">
        <title>The genomes of chicory, endive, great burdock and yacon provide insights into Asteraceae paleo-polyploidization history and plant inulin production.</title>
        <authorList>
            <person name="Fan W."/>
            <person name="Wang S."/>
            <person name="Wang H."/>
            <person name="Wang A."/>
            <person name="Jiang F."/>
            <person name="Liu H."/>
            <person name="Zhao H."/>
            <person name="Xu D."/>
            <person name="Zhang Y."/>
        </authorList>
    </citation>
    <scope>NUCLEOTIDE SEQUENCE [LARGE SCALE GENOMIC DNA]</scope>
    <source>
        <strain evidence="2">cv. Niubang</strain>
    </source>
</reference>
<evidence type="ECO:0000313" key="2">
    <source>
        <dbReference type="Proteomes" id="UP001055879"/>
    </source>
</evidence>
<sequence>MFAYTLLFVSKILRPSSKKRRNPFSSQENESSFFLFFLFFLPFRPMERQDWNMIGADCIVLSCCCQCLLLQLLVFVLLKLPSKLLKKTKLYMKRKFGKGGKMVRMKVARCAEEVVGRKKARGLMRVRARTENFRVDGFGGCMEEVEEVLEELSTKGEFGFGSFWRGDDDEVIEVHFPICLVNQEIGHPHHVFGPFKATSSNGRSRTSDDYGHSLDVESKTVNTTR</sequence>